<evidence type="ECO:0000313" key="3">
    <source>
        <dbReference type="Proteomes" id="UP000800094"/>
    </source>
</evidence>
<keyword evidence="3" id="KW-1185">Reference proteome</keyword>
<dbReference type="Gene3D" id="3.40.50.720">
    <property type="entry name" value="NAD(P)-binding Rossmann-like Domain"/>
    <property type="match status" value="1"/>
</dbReference>
<name>A0A6A6IYI2_9PLEO</name>
<dbReference type="OrthoDB" id="10262413at2759"/>
<evidence type="ECO:0000259" key="1">
    <source>
        <dbReference type="Pfam" id="PF01370"/>
    </source>
</evidence>
<dbReference type="Pfam" id="PF01370">
    <property type="entry name" value="Epimerase"/>
    <property type="match status" value="1"/>
</dbReference>
<sequence length="318" mass="34000">MSGQTIFITGGSGYIGSTIIEKAITEGYKITALSRTKSSDEKLKKLGAMPVRGDLATHDVLTREAAKADIVINVADALAGDYSMPQEQRFAINNAAVGALAEGMKGNGKPLVLTSGSLIVAPDPEGKETDETSPPWPTGPFRQFKELMDGRNLEYMEQGIRVCSVRLAPYVYGRGGSGVALFMKRFAATGGAFYVDEGSARTTTVHVEDAARLYLLVAQKGRAGEAYNATFETDVTQRQIAEAIAKQLGLACPSMPKADLEATMGPFFATFLSAENRASNKKAKEELGWEVRAEKGILDEIATGSYVEVAKGLKKPSD</sequence>
<dbReference type="GeneID" id="54578022"/>
<evidence type="ECO:0000313" key="2">
    <source>
        <dbReference type="EMBL" id="KAF2255396.1"/>
    </source>
</evidence>
<accession>A0A6A6IYI2</accession>
<dbReference type="RefSeq" id="XP_033690400.1">
    <property type="nucleotide sequence ID" value="XM_033824692.1"/>
</dbReference>
<dbReference type="AlphaFoldDB" id="A0A6A6IYI2"/>
<dbReference type="InterPro" id="IPR051783">
    <property type="entry name" value="NAD(P)-dependent_oxidoreduct"/>
</dbReference>
<dbReference type="PANTHER" id="PTHR48079:SF5">
    <property type="entry name" value="DEPENDENT EPIMERASE_DEHYDRATASE, PUTATIVE (AFU_ORTHOLOGUE AFUA_7G00180)-RELATED"/>
    <property type="match status" value="1"/>
</dbReference>
<dbReference type="InterPro" id="IPR036291">
    <property type="entry name" value="NAD(P)-bd_dom_sf"/>
</dbReference>
<dbReference type="InterPro" id="IPR001509">
    <property type="entry name" value="Epimerase_deHydtase"/>
</dbReference>
<reference evidence="2" key="1">
    <citation type="journal article" date="2020" name="Stud. Mycol.">
        <title>101 Dothideomycetes genomes: a test case for predicting lifestyles and emergence of pathogens.</title>
        <authorList>
            <person name="Haridas S."/>
            <person name="Albert R."/>
            <person name="Binder M."/>
            <person name="Bloem J."/>
            <person name="Labutti K."/>
            <person name="Salamov A."/>
            <person name="Andreopoulos B."/>
            <person name="Baker S."/>
            <person name="Barry K."/>
            <person name="Bills G."/>
            <person name="Bluhm B."/>
            <person name="Cannon C."/>
            <person name="Castanera R."/>
            <person name="Culley D."/>
            <person name="Daum C."/>
            <person name="Ezra D."/>
            <person name="Gonzalez J."/>
            <person name="Henrissat B."/>
            <person name="Kuo A."/>
            <person name="Liang C."/>
            <person name="Lipzen A."/>
            <person name="Lutzoni F."/>
            <person name="Magnuson J."/>
            <person name="Mondo S."/>
            <person name="Nolan M."/>
            <person name="Ohm R."/>
            <person name="Pangilinan J."/>
            <person name="Park H.-J."/>
            <person name="Ramirez L."/>
            <person name="Alfaro M."/>
            <person name="Sun H."/>
            <person name="Tritt A."/>
            <person name="Yoshinaga Y."/>
            <person name="Zwiers L.-H."/>
            <person name="Turgeon B."/>
            <person name="Goodwin S."/>
            <person name="Spatafora J."/>
            <person name="Crous P."/>
            <person name="Grigoriev I."/>
        </authorList>
    </citation>
    <scope>NUCLEOTIDE SEQUENCE</scope>
    <source>
        <strain evidence="2">CBS 122368</strain>
    </source>
</reference>
<dbReference type="Proteomes" id="UP000800094">
    <property type="component" value="Unassembled WGS sequence"/>
</dbReference>
<gene>
    <name evidence="2" type="ORF">BU26DRAFT_448787</name>
</gene>
<dbReference type="GO" id="GO:0005737">
    <property type="term" value="C:cytoplasm"/>
    <property type="evidence" value="ECO:0007669"/>
    <property type="project" value="TreeGrafter"/>
</dbReference>
<dbReference type="SUPFAM" id="SSF51735">
    <property type="entry name" value="NAD(P)-binding Rossmann-fold domains"/>
    <property type="match status" value="1"/>
</dbReference>
<proteinExistence type="predicted"/>
<protein>
    <submittedName>
        <fullName evidence="2">Putative NAD dependent epimerase/dehydratase</fullName>
    </submittedName>
</protein>
<dbReference type="GO" id="GO:0004029">
    <property type="term" value="F:aldehyde dehydrogenase (NAD+) activity"/>
    <property type="evidence" value="ECO:0007669"/>
    <property type="project" value="TreeGrafter"/>
</dbReference>
<feature type="domain" description="NAD-dependent epimerase/dehydratase" evidence="1">
    <location>
        <begin position="6"/>
        <end position="228"/>
    </location>
</feature>
<dbReference type="PANTHER" id="PTHR48079">
    <property type="entry name" value="PROTEIN YEEZ"/>
    <property type="match status" value="1"/>
</dbReference>
<organism evidence="2 3">
    <name type="scientific">Trematosphaeria pertusa</name>
    <dbReference type="NCBI Taxonomy" id="390896"/>
    <lineage>
        <taxon>Eukaryota</taxon>
        <taxon>Fungi</taxon>
        <taxon>Dikarya</taxon>
        <taxon>Ascomycota</taxon>
        <taxon>Pezizomycotina</taxon>
        <taxon>Dothideomycetes</taxon>
        <taxon>Pleosporomycetidae</taxon>
        <taxon>Pleosporales</taxon>
        <taxon>Massarineae</taxon>
        <taxon>Trematosphaeriaceae</taxon>
        <taxon>Trematosphaeria</taxon>
    </lineage>
</organism>
<dbReference type="EMBL" id="ML987190">
    <property type="protein sequence ID" value="KAF2255396.1"/>
    <property type="molecule type" value="Genomic_DNA"/>
</dbReference>